<feature type="compositionally biased region" description="Gly residues" evidence="2">
    <location>
        <begin position="67"/>
        <end position="82"/>
    </location>
</feature>
<protein>
    <submittedName>
        <fullName evidence="5">Lytic polysaccharide monooxygenase</fullName>
    </submittedName>
</protein>
<feature type="signal peptide" evidence="3">
    <location>
        <begin position="1"/>
        <end position="28"/>
    </location>
</feature>
<evidence type="ECO:0000256" key="1">
    <source>
        <dbReference type="ARBA" id="ARBA00022729"/>
    </source>
</evidence>
<dbReference type="EMBL" id="JAVREQ010000001">
    <property type="protein sequence ID" value="MDT0377833.1"/>
    <property type="molecule type" value="Genomic_DNA"/>
</dbReference>
<reference evidence="6" key="1">
    <citation type="submission" date="2023-07" db="EMBL/GenBank/DDBJ databases">
        <title>30 novel species of actinomycetes from the DSMZ collection.</title>
        <authorList>
            <person name="Nouioui I."/>
        </authorList>
    </citation>
    <scope>NUCLEOTIDE SEQUENCE [LARGE SCALE GENOMIC DNA]</scope>
    <source>
        <strain evidence="6">DSM 42041</strain>
    </source>
</reference>
<evidence type="ECO:0000256" key="3">
    <source>
        <dbReference type="SAM" id="SignalP"/>
    </source>
</evidence>
<dbReference type="Gene3D" id="2.70.50.50">
    <property type="entry name" value="chitin-binding protein cbp21"/>
    <property type="match status" value="1"/>
</dbReference>
<keyword evidence="5" id="KW-0560">Oxidoreductase</keyword>
<dbReference type="InterPro" id="IPR051024">
    <property type="entry name" value="GlcNAc_Chitin_IntDeg"/>
</dbReference>
<dbReference type="CDD" id="cd21177">
    <property type="entry name" value="LPMO_AA10"/>
    <property type="match status" value="1"/>
</dbReference>
<proteinExistence type="predicted"/>
<dbReference type="GO" id="GO:0004497">
    <property type="term" value="F:monooxygenase activity"/>
    <property type="evidence" value="ECO:0007669"/>
    <property type="project" value="UniProtKB-KW"/>
</dbReference>
<evidence type="ECO:0000259" key="4">
    <source>
        <dbReference type="Pfam" id="PF03067"/>
    </source>
</evidence>
<sequence length="197" mass="20907">MRRRISTTSAAIGMAAITVLATGGSAQAHGYSSSPTSRQAFCADGAVSGCGAIQWEPQSVEGPKGFPQGGPSDGTLCAGGNGRFSELDDPRGGDWPTSNVPSGQDFTFTWTNTAMHSTTDYRYYVTKDGWDPSQPLTRSALELDPFLVVPMDGRQPAAEESHTGRLPGKSGRHMIFSVWTVADTGNAFYACSDVNFQ</sequence>
<comment type="caution">
    <text evidence="5">The sequence shown here is derived from an EMBL/GenBank/DDBJ whole genome shotgun (WGS) entry which is preliminary data.</text>
</comment>
<dbReference type="PANTHER" id="PTHR34823:SF1">
    <property type="entry name" value="CHITIN-BINDING TYPE-4 DOMAIN-CONTAINING PROTEIN"/>
    <property type="match status" value="1"/>
</dbReference>
<evidence type="ECO:0000313" key="6">
    <source>
        <dbReference type="Proteomes" id="UP001183414"/>
    </source>
</evidence>
<feature type="domain" description="Chitin-binding type-4" evidence="4">
    <location>
        <begin position="29"/>
        <end position="194"/>
    </location>
</feature>
<name>A0ABU2NLQ8_9ACTN</name>
<organism evidence="5 6">
    <name type="scientific">Streptomyces hazeniae</name>
    <dbReference type="NCBI Taxonomy" id="3075538"/>
    <lineage>
        <taxon>Bacteria</taxon>
        <taxon>Bacillati</taxon>
        <taxon>Actinomycetota</taxon>
        <taxon>Actinomycetes</taxon>
        <taxon>Kitasatosporales</taxon>
        <taxon>Streptomycetaceae</taxon>
        <taxon>Streptomyces</taxon>
    </lineage>
</organism>
<dbReference type="SUPFAM" id="SSF81296">
    <property type="entry name" value="E set domains"/>
    <property type="match status" value="1"/>
</dbReference>
<dbReference type="RefSeq" id="WP_311671747.1">
    <property type="nucleotide sequence ID" value="NZ_JAVREQ010000001.1"/>
</dbReference>
<feature type="chain" id="PRO_5045450317" evidence="3">
    <location>
        <begin position="29"/>
        <end position="197"/>
    </location>
</feature>
<keyword evidence="6" id="KW-1185">Reference proteome</keyword>
<evidence type="ECO:0000256" key="2">
    <source>
        <dbReference type="SAM" id="MobiDB-lite"/>
    </source>
</evidence>
<gene>
    <name evidence="5" type="ORF">RM572_03470</name>
</gene>
<accession>A0ABU2NLQ8</accession>
<dbReference type="InterPro" id="IPR014756">
    <property type="entry name" value="Ig_E-set"/>
</dbReference>
<dbReference type="PANTHER" id="PTHR34823">
    <property type="entry name" value="GLCNAC-BINDING PROTEIN A"/>
    <property type="match status" value="1"/>
</dbReference>
<dbReference type="Pfam" id="PF03067">
    <property type="entry name" value="LPMO_10"/>
    <property type="match status" value="1"/>
</dbReference>
<dbReference type="InterPro" id="IPR004302">
    <property type="entry name" value="Cellulose/chitin-bd_N"/>
</dbReference>
<dbReference type="Proteomes" id="UP001183414">
    <property type="component" value="Unassembled WGS sequence"/>
</dbReference>
<feature type="region of interest" description="Disordered" evidence="2">
    <location>
        <begin position="58"/>
        <end position="100"/>
    </location>
</feature>
<evidence type="ECO:0000313" key="5">
    <source>
        <dbReference type="EMBL" id="MDT0377833.1"/>
    </source>
</evidence>
<keyword evidence="5" id="KW-0503">Monooxygenase</keyword>
<keyword evidence="1 3" id="KW-0732">Signal</keyword>